<sequence>MRDYVPIEKNRLPERFEMDLAGDTFVFQFNYNKTYDFFTVDLYDYKQNPLVIGEKLVLGVPLWSDLVSDNLPAPTLIPMDESGNTERITFDNFMVTTFLFVDDIAPTQEEPSLESDT</sequence>
<dbReference type="Proteomes" id="UP000036202">
    <property type="component" value="Chromosome"/>
</dbReference>
<evidence type="ECO:0000313" key="3">
    <source>
        <dbReference type="Proteomes" id="UP000036202"/>
    </source>
</evidence>
<keyword evidence="3" id="KW-1185">Reference proteome</keyword>
<accession>A0A0H4KIT7</accession>
<dbReference type="EMBL" id="CP011974">
    <property type="protein sequence ID" value="AKO92711.1"/>
    <property type="molecule type" value="Genomic_DNA"/>
</dbReference>
<organism evidence="2 3">
    <name type="scientific">Priestia filamentosa</name>
    <dbReference type="NCBI Taxonomy" id="1402861"/>
    <lineage>
        <taxon>Bacteria</taxon>
        <taxon>Bacillati</taxon>
        <taxon>Bacillota</taxon>
        <taxon>Bacilli</taxon>
        <taxon>Bacillales</taxon>
        <taxon>Bacillaceae</taxon>
        <taxon>Priestia</taxon>
    </lineage>
</organism>
<reference evidence="2 3" key="1">
    <citation type="journal article" date="2015" name="PLoS ONE">
        <title>Genome Sequence of Bacillus endophyticus and Analysis of Its Companion Mechanism in the Ketogulonigenium vulgare-Bacillus Strain Consortium.</title>
        <authorList>
            <person name="Jia N."/>
            <person name="Du J."/>
            <person name="Ding M.Z."/>
            <person name="Gao F."/>
            <person name="Yuan Y.J."/>
        </authorList>
    </citation>
    <scope>NUCLEOTIDE SEQUENCE [LARGE SCALE GENOMIC DNA]</scope>
    <source>
        <strain evidence="2 3">Hbe603</strain>
    </source>
</reference>
<gene>
    <name evidence="2" type="ORF">BEH_11775</name>
</gene>
<dbReference type="AlphaFoldDB" id="A0A0H4KIT7"/>
<dbReference type="Pfam" id="PF22479">
    <property type="entry name" value="Pam3_gp18"/>
    <property type="match status" value="1"/>
</dbReference>
<proteinExistence type="predicted"/>
<dbReference type="RefSeq" id="WP_046217272.1">
    <property type="nucleotide sequence ID" value="NZ_CP011974.1"/>
</dbReference>
<evidence type="ECO:0000259" key="1">
    <source>
        <dbReference type="Pfam" id="PF22479"/>
    </source>
</evidence>
<feature type="domain" description="Cyanophage baseplate Pam3 plug gp18" evidence="1">
    <location>
        <begin position="3"/>
        <end position="103"/>
    </location>
</feature>
<dbReference type="OrthoDB" id="1697005at2"/>
<dbReference type="KEGG" id="beo:BEH_11775"/>
<protein>
    <recommendedName>
        <fullName evidence="1">Cyanophage baseplate Pam3 plug gp18 domain-containing protein</fullName>
    </recommendedName>
</protein>
<evidence type="ECO:0000313" key="2">
    <source>
        <dbReference type="EMBL" id="AKO92711.1"/>
    </source>
</evidence>
<dbReference type="InterPro" id="IPR054252">
    <property type="entry name" value="Pam3_gp18"/>
</dbReference>
<dbReference type="PATRIC" id="fig|135735.6.peg.2467"/>
<name>A0A0H4KIT7_9BACI</name>
<reference evidence="3" key="2">
    <citation type="submission" date="2015-06" db="EMBL/GenBank/DDBJ databases">
        <title>Genome Sequence of Bacillus endophyticus and Analysis of its Companion Mechanism in the Ketogulonigenium vulgare-Bacillus strain Consortium.</title>
        <authorList>
            <person name="Jia N."/>
            <person name="Du J."/>
            <person name="Ding M.-Z."/>
            <person name="Gao F."/>
            <person name="Yuan Y.-J."/>
        </authorList>
    </citation>
    <scope>NUCLEOTIDE SEQUENCE [LARGE SCALE GENOMIC DNA]</scope>
    <source>
        <strain evidence="3">Hbe603</strain>
    </source>
</reference>